<name>A0ABW3VHG4_9PSEU</name>
<keyword evidence="2" id="KW-1185">Reference proteome</keyword>
<dbReference type="RefSeq" id="WP_346093626.1">
    <property type="nucleotide sequence ID" value="NZ_BAABKS010000080.1"/>
</dbReference>
<sequence>MTAAITPTTREALARRIADLALARPGRVRVAVDGPPPTAPVELAEAVAELLRAAGRPPLVADARDWLRPASVRLEYGRTDVDMFLDGWLDEGALRRELLGPAGADGSGRVLRRFHDAGRDRAFRDDYTTLAADAVVVLAGELLLGRGLPFDLRVHLRMSTAALGRRLPADLGWTLPAHERYETERAPGKEADLLVLSDHPERPAIRS</sequence>
<protein>
    <submittedName>
        <fullName evidence="1">Uridine kinase</fullName>
    </submittedName>
</protein>
<reference evidence="2" key="1">
    <citation type="journal article" date="2019" name="Int. J. Syst. Evol. Microbiol.">
        <title>The Global Catalogue of Microorganisms (GCM) 10K type strain sequencing project: providing services to taxonomists for standard genome sequencing and annotation.</title>
        <authorList>
            <consortium name="The Broad Institute Genomics Platform"/>
            <consortium name="The Broad Institute Genome Sequencing Center for Infectious Disease"/>
            <person name="Wu L."/>
            <person name="Ma J."/>
        </authorList>
    </citation>
    <scope>NUCLEOTIDE SEQUENCE [LARGE SCALE GENOMIC DNA]</scope>
    <source>
        <strain evidence="2">CCUG 49018</strain>
    </source>
</reference>
<evidence type="ECO:0000313" key="1">
    <source>
        <dbReference type="EMBL" id="MFD1233729.1"/>
    </source>
</evidence>
<dbReference type="Proteomes" id="UP001597182">
    <property type="component" value="Unassembled WGS sequence"/>
</dbReference>
<proteinExistence type="predicted"/>
<evidence type="ECO:0000313" key="2">
    <source>
        <dbReference type="Proteomes" id="UP001597182"/>
    </source>
</evidence>
<dbReference type="GO" id="GO:0016301">
    <property type="term" value="F:kinase activity"/>
    <property type="evidence" value="ECO:0007669"/>
    <property type="project" value="UniProtKB-KW"/>
</dbReference>
<keyword evidence="1" id="KW-0808">Transferase</keyword>
<dbReference type="Gene3D" id="3.40.50.300">
    <property type="entry name" value="P-loop containing nucleotide triphosphate hydrolases"/>
    <property type="match status" value="1"/>
</dbReference>
<accession>A0ABW3VHG4</accession>
<keyword evidence="1" id="KW-0418">Kinase</keyword>
<gene>
    <name evidence="1" type="ORF">ACFQ34_10590</name>
</gene>
<dbReference type="InterPro" id="IPR027417">
    <property type="entry name" value="P-loop_NTPase"/>
</dbReference>
<organism evidence="1 2">
    <name type="scientific">Pseudonocardia benzenivorans</name>
    <dbReference type="NCBI Taxonomy" id="228005"/>
    <lineage>
        <taxon>Bacteria</taxon>
        <taxon>Bacillati</taxon>
        <taxon>Actinomycetota</taxon>
        <taxon>Actinomycetes</taxon>
        <taxon>Pseudonocardiales</taxon>
        <taxon>Pseudonocardiaceae</taxon>
        <taxon>Pseudonocardia</taxon>
    </lineage>
</organism>
<comment type="caution">
    <text evidence="1">The sequence shown here is derived from an EMBL/GenBank/DDBJ whole genome shotgun (WGS) entry which is preliminary data.</text>
</comment>
<dbReference type="EMBL" id="JBHTMB010000080">
    <property type="protein sequence ID" value="MFD1233729.1"/>
    <property type="molecule type" value="Genomic_DNA"/>
</dbReference>